<proteinExistence type="predicted"/>
<evidence type="ECO:0000256" key="1">
    <source>
        <dbReference type="SAM" id="MobiDB-lite"/>
    </source>
</evidence>
<comment type="caution">
    <text evidence="2">The sequence shown here is derived from an EMBL/GenBank/DDBJ whole genome shotgun (WGS) entry which is preliminary data.</text>
</comment>
<keyword evidence="3" id="KW-1185">Reference proteome</keyword>
<gene>
    <name evidence="2" type="ORF">K0M31_005493</name>
</gene>
<evidence type="ECO:0000313" key="3">
    <source>
        <dbReference type="Proteomes" id="UP001177670"/>
    </source>
</evidence>
<reference evidence="2" key="1">
    <citation type="submission" date="2021-10" db="EMBL/GenBank/DDBJ databases">
        <title>Melipona bicolor Genome sequencing and assembly.</title>
        <authorList>
            <person name="Araujo N.S."/>
            <person name="Arias M.C."/>
        </authorList>
    </citation>
    <scope>NUCLEOTIDE SEQUENCE</scope>
    <source>
        <strain evidence="2">USP_2M_L1-L4_2017</strain>
        <tissue evidence="2">Whole body</tissue>
    </source>
</reference>
<accession>A0AA40FV41</accession>
<protein>
    <submittedName>
        <fullName evidence="2">Uncharacterized protein</fullName>
    </submittedName>
</protein>
<dbReference type="EMBL" id="JAHYIQ010000015">
    <property type="protein sequence ID" value="KAK1125960.1"/>
    <property type="molecule type" value="Genomic_DNA"/>
</dbReference>
<feature type="region of interest" description="Disordered" evidence="1">
    <location>
        <begin position="1"/>
        <end position="23"/>
    </location>
</feature>
<dbReference type="AlphaFoldDB" id="A0AA40FV41"/>
<evidence type="ECO:0000313" key="2">
    <source>
        <dbReference type="EMBL" id="KAK1125960.1"/>
    </source>
</evidence>
<name>A0AA40FV41_9HYME</name>
<sequence>MNWDLQYTNRNHRQPQIPSPQFPKSNSLARFRFHRFFFLLSNWARPGTASDPIGSTAHACALVHTQPGALCRHGAWPIAGLAGPSFERNDREWTLHMCETGAARLEADIGEEKSSGARVGGEGRERREKCMGHRVQRVSHGYRVQCPEPRPQGHRPTEPIVPLLCSSAHFRCVLPLVSHQSFSLAFTRFATEPLRFEYPRGNK</sequence>
<dbReference type="Proteomes" id="UP001177670">
    <property type="component" value="Unassembled WGS sequence"/>
</dbReference>
<organism evidence="2 3">
    <name type="scientific">Melipona bicolor</name>
    <dbReference type="NCBI Taxonomy" id="60889"/>
    <lineage>
        <taxon>Eukaryota</taxon>
        <taxon>Metazoa</taxon>
        <taxon>Ecdysozoa</taxon>
        <taxon>Arthropoda</taxon>
        <taxon>Hexapoda</taxon>
        <taxon>Insecta</taxon>
        <taxon>Pterygota</taxon>
        <taxon>Neoptera</taxon>
        <taxon>Endopterygota</taxon>
        <taxon>Hymenoptera</taxon>
        <taxon>Apocrita</taxon>
        <taxon>Aculeata</taxon>
        <taxon>Apoidea</taxon>
        <taxon>Anthophila</taxon>
        <taxon>Apidae</taxon>
        <taxon>Melipona</taxon>
    </lineage>
</organism>